<sequence length="507" mass="57769">MIKYEQLGTSESSPQPKNKYSSKANILIFLLFLVLGITVWTTIPSLLYLENTTDIIEHSDQIPIQETFSTTPTTSAPLSTSIEKPIPPMSKSRKVVAAYFTSWSIYARAYNVVDMDATKLTHILYAFANLKPDGEVFLGDAWADTDKHFDGDSWNDEKKNLYGNFKQLGLLKKRNRNLKVTLSIGGWTWSTHFPTVAANPDTRKKFITSSINLLKDLGLDGLDVDWEYPKNEEDAKNYVKLLKELRKALDNYSQSRNLSYKFLLTAAMPCGEDQYRKMDLKKMNKYLDIFYLMAYDFRGSWSSKTGHQSNLYGVDLSTDKAVRYYIDQGVDNDKIVIGMPMYGRAFQNTNGLDSPYNGIGEGTWEQGVYDYKTLPRTGSIEYFDDKKVACYGYCASKKEFITYDNPQVVYQKTDYIKRNDLRGVMFWEISGDFPTSNERSLLLAAYHGLGGKDALDQTSNHCFFPDTERYIINYAFSSSNNSLNDDMTSTSFFTSKKPNNSTNVLVV</sequence>
<evidence type="ECO:0000256" key="3">
    <source>
        <dbReference type="ARBA" id="ARBA00008682"/>
    </source>
</evidence>
<keyword evidence="12" id="KW-1133">Transmembrane helix</keyword>
<evidence type="ECO:0000256" key="10">
    <source>
        <dbReference type="ARBA" id="ARBA00023326"/>
    </source>
</evidence>
<feature type="domain" description="GH18" evidence="13">
    <location>
        <begin position="94"/>
        <end position="452"/>
    </location>
</feature>
<evidence type="ECO:0000256" key="2">
    <source>
        <dbReference type="ARBA" id="ARBA00004613"/>
    </source>
</evidence>
<keyword evidence="5" id="KW-0964">Secreted</keyword>
<keyword evidence="7" id="KW-0146">Chitin degradation</keyword>
<accession>A0A9N8WGV7</accession>
<comment type="catalytic activity">
    <reaction evidence="1">
        <text>Random endo-hydrolysis of N-acetyl-beta-D-glucosaminide (1-&gt;4)-beta-linkages in chitin and chitodextrins.</text>
        <dbReference type="EC" id="3.2.1.14"/>
    </reaction>
</comment>
<evidence type="ECO:0000256" key="6">
    <source>
        <dbReference type="ARBA" id="ARBA00022801"/>
    </source>
</evidence>
<feature type="transmembrane region" description="Helical" evidence="12">
    <location>
        <begin position="26"/>
        <end position="49"/>
    </location>
</feature>
<dbReference type="PROSITE" id="PS51910">
    <property type="entry name" value="GH18_2"/>
    <property type="match status" value="1"/>
</dbReference>
<dbReference type="FunFam" id="3.20.20.80:FF:000075">
    <property type="entry name" value="Sporulation-specific chitinase"/>
    <property type="match status" value="1"/>
</dbReference>
<name>A0A9N8WGV7_9GLOM</name>
<evidence type="ECO:0000313" key="15">
    <source>
        <dbReference type="Proteomes" id="UP000789570"/>
    </source>
</evidence>
<proteinExistence type="inferred from homology"/>
<dbReference type="OrthoDB" id="76388at2759"/>
<dbReference type="GO" id="GO:0005576">
    <property type="term" value="C:extracellular region"/>
    <property type="evidence" value="ECO:0007669"/>
    <property type="project" value="UniProtKB-SubCell"/>
</dbReference>
<evidence type="ECO:0000256" key="4">
    <source>
        <dbReference type="ARBA" id="ARBA00012729"/>
    </source>
</evidence>
<evidence type="ECO:0000256" key="7">
    <source>
        <dbReference type="ARBA" id="ARBA00023024"/>
    </source>
</evidence>
<dbReference type="Pfam" id="PF00704">
    <property type="entry name" value="Glyco_hydro_18"/>
    <property type="match status" value="1"/>
</dbReference>
<dbReference type="SMART" id="SM00636">
    <property type="entry name" value="Glyco_18"/>
    <property type="match status" value="1"/>
</dbReference>
<dbReference type="Gene3D" id="3.20.20.80">
    <property type="entry name" value="Glycosidases"/>
    <property type="match status" value="1"/>
</dbReference>
<dbReference type="GO" id="GO:0000272">
    <property type="term" value="P:polysaccharide catabolic process"/>
    <property type="evidence" value="ECO:0007669"/>
    <property type="project" value="UniProtKB-KW"/>
</dbReference>
<dbReference type="Proteomes" id="UP000789570">
    <property type="component" value="Unassembled WGS sequence"/>
</dbReference>
<evidence type="ECO:0000256" key="1">
    <source>
        <dbReference type="ARBA" id="ARBA00000822"/>
    </source>
</evidence>
<evidence type="ECO:0000256" key="12">
    <source>
        <dbReference type="SAM" id="Phobius"/>
    </source>
</evidence>
<organism evidence="14 15">
    <name type="scientific">Funneliformis caledonium</name>
    <dbReference type="NCBI Taxonomy" id="1117310"/>
    <lineage>
        <taxon>Eukaryota</taxon>
        <taxon>Fungi</taxon>
        <taxon>Fungi incertae sedis</taxon>
        <taxon>Mucoromycota</taxon>
        <taxon>Glomeromycotina</taxon>
        <taxon>Glomeromycetes</taxon>
        <taxon>Glomerales</taxon>
        <taxon>Glomeraceae</taxon>
        <taxon>Funneliformis</taxon>
    </lineage>
</organism>
<dbReference type="InterPro" id="IPR029070">
    <property type="entry name" value="Chitinase_insertion_sf"/>
</dbReference>
<comment type="caution">
    <text evidence="14">The sequence shown here is derived from an EMBL/GenBank/DDBJ whole genome shotgun (WGS) entry which is preliminary data.</text>
</comment>
<evidence type="ECO:0000256" key="9">
    <source>
        <dbReference type="ARBA" id="ARBA00023295"/>
    </source>
</evidence>
<protein>
    <recommendedName>
        <fullName evidence="4">chitinase</fullName>
        <ecNumber evidence="4">3.2.1.14</ecNumber>
    </recommendedName>
</protein>
<dbReference type="PROSITE" id="PS01095">
    <property type="entry name" value="GH18_1"/>
    <property type="match status" value="1"/>
</dbReference>
<comment type="similarity">
    <text evidence="3">Belongs to the glycosyl hydrolase 18 family. Chitinase class V subfamily.</text>
</comment>
<keyword evidence="10" id="KW-0624">Polysaccharide degradation</keyword>
<dbReference type="GO" id="GO:0008061">
    <property type="term" value="F:chitin binding"/>
    <property type="evidence" value="ECO:0007669"/>
    <property type="project" value="InterPro"/>
</dbReference>
<reference evidence="14" key="1">
    <citation type="submission" date="2021-06" db="EMBL/GenBank/DDBJ databases">
        <authorList>
            <person name="Kallberg Y."/>
            <person name="Tangrot J."/>
            <person name="Rosling A."/>
        </authorList>
    </citation>
    <scope>NUCLEOTIDE SEQUENCE</scope>
    <source>
        <strain evidence="14">UK204</strain>
    </source>
</reference>
<dbReference type="CDD" id="cd06548">
    <property type="entry name" value="GH18_chitinase"/>
    <property type="match status" value="1"/>
</dbReference>
<dbReference type="SUPFAM" id="SSF54556">
    <property type="entry name" value="Chitinase insertion domain"/>
    <property type="match status" value="1"/>
</dbReference>
<dbReference type="GO" id="GO:0008843">
    <property type="term" value="F:endochitinase activity"/>
    <property type="evidence" value="ECO:0007669"/>
    <property type="project" value="UniProtKB-EC"/>
</dbReference>
<evidence type="ECO:0000256" key="8">
    <source>
        <dbReference type="ARBA" id="ARBA00023277"/>
    </source>
</evidence>
<evidence type="ECO:0000256" key="5">
    <source>
        <dbReference type="ARBA" id="ARBA00022525"/>
    </source>
</evidence>
<dbReference type="AlphaFoldDB" id="A0A9N8WGV7"/>
<dbReference type="InterPro" id="IPR001579">
    <property type="entry name" value="Glyco_hydro_18_chit_AS"/>
</dbReference>
<dbReference type="PANTHER" id="PTHR11177:SF317">
    <property type="entry name" value="CHITINASE 12-RELATED"/>
    <property type="match status" value="1"/>
</dbReference>
<keyword evidence="9 11" id="KW-0326">Glycosidase</keyword>
<dbReference type="SUPFAM" id="SSF51445">
    <property type="entry name" value="(Trans)glycosidases"/>
    <property type="match status" value="1"/>
</dbReference>
<dbReference type="PANTHER" id="PTHR11177">
    <property type="entry name" value="CHITINASE"/>
    <property type="match status" value="1"/>
</dbReference>
<evidence type="ECO:0000259" key="13">
    <source>
        <dbReference type="PROSITE" id="PS51910"/>
    </source>
</evidence>
<evidence type="ECO:0000256" key="11">
    <source>
        <dbReference type="RuleBase" id="RU000489"/>
    </source>
</evidence>
<dbReference type="FunFam" id="3.10.50.10:FF:000005">
    <property type="entry name" value="Endochitinase B1"/>
    <property type="match status" value="1"/>
</dbReference>
<keyword evidence="8" id="KW-0119">Carbohydrate metabolism</keyword>
<dbReference type="InterPro" id="IPR050314">
    <property type="entry name" value="Glycosyl_Hydrlase_18"/>
</dbReference>
<dbReference type="Gene3D" id="3.10.50.10">
    <property type="match status" value="1"/>
</dbReference>
<keyword evidence="15" id="KW-1185">Reference proteome</keyword>
<dbReference type="GO" id="GO:0006032">
    <property type="term" value="P:chitin catabolic process"/>
    <property type="evidence" value="ECO:0007669"/>
    <property type="project" value="UniProtKB-KW"/>
</dbReference>
<dbReference type="EMBL" id="CAJVPQ010000469">
    <property type="protein sequence ID" value="CAG8484128.1"/>
    <property type="molecule type" value="Genomic_DNA"/>
</dbReference>
<keyword evidence="12" id="KW-0472">Membrane</keyword>
<dbReference type="InterPro" id="IPR001223">
    <property type="entry name" value="Glyco_hydro18_cat"/>
</dbReference>
<comment type="subcellular location">
    <subcellularLocation>
        <location evidence="2">Secreted</location>
    </subcellularLocation>
</comment>
<gene>
    <name evidence="14" type="ORF">FCALED_LOCUS2866</name>
</gene>
<evidence type="ECO:0000313" key="14">
    <source>
        <dbReference type="EMBL" id="CAG8484128.1"/>
    </source>
</evidence>
<dbReference type="InterPro" id="IPR011583">
    <property type="entry name" value="Chitinase_II/V-like_cat"/>
</dbReference>
<keyword evidence="6 11" id="KW-0378">Hydrolase</keyword>
<dbReference type="EC" id="3.2.1.14" evidence="4"/>
<dbReference type="InterPro" id="IPR017853">
    <property type="entry name" value="GH"/>
</dbReference>
<keyword evidence="12" id="KW-0812">Transmembrane</keyword>